<dbReference type="PANTHER" id="PTHR35317">
    <property type="entry name" value="OS04G0629600 PROTEIN"/>
    <property type="match status" value="1"/>
</dbReference>
<keyword evidence="1" id="KW-0547">Nucleotide-binding</keyword>
<keyword evidence="3" id="KW-0175">Coiled coil</keyword>
<dbReference type="Gene3D" id="2.40.30.10">
    <property type="entry name" value="Translation factors"/>
    <property type="match status" value="1"/>
</dbReference>
<dbReference type="Pfam" id="PF14223">
    <property type="entry name" value="Retrotran_gag_2"/>
    <property type="match status" value="1"/>
</dbReference>
<feature type="domain" description="GTP-eEF1A C-terminal" evidence="4">
    <location>
        <begin position="11"/>
        <end position="80"/>
    </location>
</feature>
<evidence type="ECO:0000256" key="2">
    <source>
        <dbReference type="ARBA" id="ARBA00023134"/>
    </source>
</evidence>
<dbReference type="InterPro" id="IPR054696">
    <property type="entry name" value="GTP-eEF1A_C"/>
</dbReference>
<reference evidence="5" key="1">
    <citation type="journal article" date="2021" name="Front. Plant Sci.">
        <title>Chromosome-Scale Genome Assembly for Chinese Sour Jujube and Insights Into Its Genome Evolution and Domestication Signature.</title>
        <authorList>
            <person name="Shen L.-Y."/>
            <person name="Luo H."/>
            <person name="Wang X.-L."/>
            <person name="Wang X.-M."/>
            <person name="Qiu X.-J."/>
            <person name="Liu H."/>
            <person name="Zhou S.-S."/>
            <person name="Jia K.-H."/>
            <person name="Nie S."/>
            <person name="Bao Y.-T."/>
            <person name="Zhang R.-G."/>
            <person name="Yun Q.-Z."/>
            <person name="Chai Y.-H."/>
            <person name="Lu J.-Y."/>
            <person name="Li Y."/>
            <person name="Zhao S.-W."/>
            <person name="Mao J.-F."/>
            <person name="Jia S.-G."/>
            <person name="Mao Y.-M."/>
        </authorList>
    </citation>
    <scope>NUCLEOTIDE SEQUENCE</scope>
    <source>
        <strain evidence="5">AT0</strain>
        <tissue evidence="5">Leaf</tissue>
    </source>
</reference>
<dbReference type="GO" id="GO:0005525">
    <property type="term" value="F:GTP binding"/>
    <property type="evidence" value="ECO:0007669"/>
    <property type="project" value="UniProtKB-KW"/>
</dbReference>
<dbReference type="EMBL" id="JAEACU010000007">
    <property type="protein sequence ID" value="KAH7521724.1"/>
    <property type="molecule type" value="Genomic_DNA"/>
</dbReference>
<evidence type="ECO:0000313" key="5">
    <source>
        <dbReference type="EMBL" id="KAH7521724.1"/>
    </source>
</evidence>
<evidence type="ECO:0000313" key="6">
    <source>
        <dbReference type="Proteomes" id="UP000813462"/>
    </source>
</evidence>
<feature type="coiled-coil region" evidence="3">
    <location>
        <begin position="237"/>
        <end position="266"/>
    </location>
</feature>
<evidence type="ECO:0000256" key="1">
    <source>
        <dbReference type="ARBA" id="ARBA00022741"/>
    </source>
</evidence>
<comment type="caution">
    <text evidence="5">The sequence shown here is derived from an EMBL/GenBank/DDBJ whole genome shotgun (WGS) entry which is preliminary data.</text>
</comment>
<name>A0A978V2Z1_ZIZJJ</name>
<keyword evidence="2" id="KW-0342">GTP-binding</keyword>
<dbReference type="AlphaFoldDB" id="A0A978V2Z1"/>
<protein>
    <recommendedName>
        <fullName evidence="4">GTP-eEF1A C-terminal domain-containing protein</fullName>
    </recommendedName>
</protein>
<accession>A0A978V2Z1</accession>
<sequence>MVNRPVACLNVICKGDTKILACHTYHGCIKFVEIMCKVDWHEDQEEVKEKPHFLEKGDVGIVKMVPMEPMVVEAFPKFPKVQEYWQVVSEGIAEPVAGIVWTDAQKAELEAQKLKDLKAKNYLFQAIDSSILETILNKDTSKQIWDSMKKKYQRTARAKRVQHHALGAEFENLKMKSGESVLEYFSRMMAIANKMRIHGEKLEDVTIVEKILQSMTVKFNFVVCSIKESKDIDTLSIDELQNSLLLHEQKLSKQDQEEQVLQAETKGVWHDRDRGECSERSNFAEKKEEISLLMVSHIQEETNENLWNTVKFGDNSTVSVMVNFDSEDEGDNGQQVTLEVSAEIQNIPDIPQRNQVTATTQLDVAAGS</sequence>
<evidence type="ECO:0000259" key="4">
    <source>
        <dbReference type="Pfam" id="PF22594"/>
    </source>
</evidence>
<dbReference type="SUPFAM" id="SSF50465">
    <property type="entry name" value="EF-Tu/eEF-1alpha/eIF2-gamma C-terminal domain"/>
    <property type="match status" value="1"/>
</dbReference>
<proteinExistence type="predicted"/>
<dbReference type="Pfam" id="PF22594">
    <property type="entry name" value="GTP-eEF1A_C"/>
    <property type="match status" value="1"/>
</dbReference>
<dbReference type="InterPro" id="IPR009001">
    <property type="entry name" value="Transl_elong_EF1A/Init_IF2_C"/>
</dbReference>
<dbReference type="Proteomes" id="UP000813462">
    <property type="component" value="Unassembled WGS sequence"/>
</dbReference>
<organism evidence="5 6">
    <name type="scientific">Ziziphus jujuba var. spinosa</name>
    <dbReference type="NCBI Taxonomy" id="714518"/>
    <lineage>
        <taxon>Eukaryota</taxon>
        <taxon>Viridiplantae</taxon>
        <taxon>Streptophyta</taxon>
        <taxon>Embryophyta</taxon>
        <taxon>Tracheophyta</taxon>
        <taxon>Spermatophyta</taxon>
        <taxon>Magnoliopsida</taxon>
        <taxon>eudicotyledons</taxon>
        <taxon>Gunneridae</taxon>
        <taxon>Pentapetalae</taxon>
        <taxon>rosids</taxon>
        <taxon>fabids</taxon>
        <taxon>Rosales</taxon>
        <taxon>Rhamnaceae</taxon>
        <taxon>Paliureae</taxon>
        <taxon>Ziziphus</taxon>
    </lineage>
</organism>
<evidence type="ECO:0000256" key="3">
    <source>
        <dbReference type="SAM" id="Coils"/>
    </source>
</evidence>
<gene>
    <name evidence="5" type="ORF">FEM48_Zijuj07G0063000</name>
</gene>
<dbReference type="PANTHER" id="PTHR35317:SF27">
    <property type="entry name" value="RETROVIRUS-RELATED POL POLYPROTEIN FROM TRANSPOSON TNT 1-94"/>
    <property type="match status" value="1"/>
</dbReference>